<dbReference type="InterPro" id="IPR006531">
    <property type="entry name" value="Gp5/Vgr_OB"/>
</dbReference>
<dbReference type="InterPro" id="IPR037026">
    <property type="entry name" value="Vgr_OB-fold_dom_sf"/>
</dbReference>
<organism evidence="3 4">
    <name type="scientific">Klebsiella pneumoniae 30684/NJST258_2</name>
    <dbReference type="NCBI Taxonomy" id="1420013"/>
    <lineage>
        <taxon>Bacteria</taxon>
        <taxon>Pseudomonadati</taxon>
        <taxon>Pseudomonadota</taxon>
        <taxon>Gammaproteobacteria</taxon>
        <taxon>Enterobacterales</taxon>
        <taxon>Enterobacteriaceae</taxon>
        <taxon>Klebsiella/Raoultella group</taxon>
        <taxon>Klebsiella</taxon>
        <taxon>Klebsiella pneumoniae complex</taxon>
    </lineage>
</organism>
<dbReference type="Pfam" id="PF04717">
    <property type="entry name" value="Phage_base_V"/>
    <property type="match status" value="1"/>
</dbReference>
<reference evidence="3 4" key="1">
    <citation type="journal article" date="2014" name="Proc. Natl. Acad. Sci. U.S.A.">
        <title>Molecular dissection of the evolution of carbapenem-resistant multilocus sequence type 258 Klebsiella pneumoniae.</title>
        <authorList>
            <person name="Deleo F.R."/>
            <person name="Chen L."/>
            <person name="Porcella S.F."/>
            <person name="Martens C.A."/>
            <person name="Kobayashi S.D."/>
            <person name="Porter A.R."/>
            <person name="Chavda K.D."/>
            <person name="Jacobs M.R."/>
            <person name="Mathema B."/>
            <person name="Olsen R.J."/>
            <person name="Bonomo R.A."/>
            <person name="Musser J.M."/>
            <person name="Kreiswirth B.N."/>
        </authorList>
    </citation>
    <scope>NUCLEOTIDE SEQUENCE [LARGE SCALE GENOMIC DNA]</scope>
    <source>
        <strain evidence="3">30684/NJST258_2</strain>
    </source>
</reference>
<feature type="domain" description="Gp5/Type VI secretion system Vgr protein OB-fold" evidence="2">
    <location>
        <begin position="39"/>
        <end position="106"/>
    </location>
</feature>
<protein>
    <submittedName>
        <fullName evidence="3">Baseplate assembly protein V</fullName>
    </submittedName>
</protein>
<accession>W8UKJ7</accession>
<gene>
    <name evidence="3" type="ORF">KPNJ2_03654</name>
</gene>
<proteinExistence type="predicted"/>
<feature type="compositionally biased region" description="Gly residues" evidence="1">
    <location>
        <begin position="203"/>
        <end position="212"/>
    </location>
</feature>
<dbReference type="Proteomes" id="UP000019586">
    <property type="component" value="Chromosome"/>
</dbReference>
<name>W8UKJ7_KLEPN</name>
<dbReference type="Gene3D" id="2.40.50.230">
    <property type="entry name" value="Gp5 N-terminal domain"/>
    <property type="match status" value="1"/>
</dbReference>
<feature type="region of interest" description="Disordered" evidence="1">
    <location>
        <begin position="193"/>
        <end position="212"/>
    </location>
</feature>
<dbReference type="PATRIC" id="fig|1420013.3.peg.3437"/>
<dbReference type="Gene3D" id="6.20.150.10">
    <property type="match status" value="1"/>
</dbReference>
<evidence type="ECO:0000259" key="2">
    <source>
        <dbReference type="Pfam" id="PF04717"/>
    </source>
</evidence>
<dbReference type="AlphaFoldDB" id="W8UKJ7"/>
<sequence>MYCCSYNLPELSKKSTNSHPDWMNTQLTEIMRLITNLIRTGIVTEVDRDSWLCRVKTGDLETNWINWLTYRAGKSRTWWCPSPGEQVVLFSLGGNLETAFALPAIYSNACPPPSDSESADVTAYEDGGWFEYDPATGRWIIRGVKSVLIESSQVVSCKTGEFVIEADTTRINSNVILNGDVTHGGGAMTSNGVVADKHKHPGDSGGTTGDPF</sequence>
<dbReference type="InterPro" id="IPR013046">
    <property type="entry name" value="GpV/Gp45"/>
</dbReference>
<evidence type="ECO:0000313" key="4">
    <source>
        <dbReference type="Proteomes" id="UP000019586"/>
    </source>
</evidence>
<dbReference type="EMBL" id="CP006918">
    <property type="protein sequence ID" value="AHM80434.1"/>
    <property type="molecule type" value="Genomic_DNA"/>
</dbReference>
<evidence type="ECO:0000313" key="3">
    <source>
        <dbReference type="EMBL" id="AHM80434.1"/>
    </source>
</evidence>
<dbReference type="KEGG" id="kps:KPNJ2_03654"/>
<dbReference type="HOGENOM" id="CLU_088884_0_1_6"/>
<dbReference type="NCBIfam" id="TIGR01644">
    <property type="entry name" value="phage_P2_V"/>
    <property type="match status" value="1"/>
</dbReference>
<evidence type="ECO:0000256" key="1">
    <source>
        <dbReference type="SAM" id="MobiDB-lite"/>
    </source>
</evidence>